<name>A0ABX5XKU7_9BACT</name>
<keyword evidence="2" id="KW-0732">Signal</keyword>
<proteinExistence type="predicted"/>
<evidence type="ECO:0000256" key="1">
    <source>
        <dbReference type="SAM" id="MobiDB-lite"/>
    </source>
</evidence>
<evidence type="ECO:0000256" key="2">
    <source>
        <dbReference type="SAM" id="SignalP"/>
    </source>
</evidence>
<feature type="chain" id="PRO_5045108036" evidence="2">
    <location>
        <begin position="20"/>
        <end position="193"/>
    </location>
</feature>
<dbReference type="Proteomes" id="UP000318081">
    <property type="component" value="Chromosome"/>
</dbReference>
<dbReference type="RefSeq" id="WP_419580953.1">
    <property type="nucleotide sequence ID" value="NZ_CP036432.1"/>
</dbReference>
<evidence type="ECO:0000313" key="3">
    <source>
        <dbReference type="EMBL" id="QDV81980.1"/>
    </source>
</evidence>
<gene>
    <name evidence="3" type="ORF">TBK1r_09050</name>
</gene>
<protein>
    <submittedName>
        <fullName evidence="3">Uncharacterized protein</fullName>
    </submittedName>
</protein>
<keyword evidence="4" id="KW-1185">Reference proteome</keyword>
<reference evidence="3 4" key="1">
    <citation type="submission" date="2019-02" db="EMBL/GenBank/DDBJ databases">
        <title>Deep-cultivation of Planctomycetes and their phenomic and genomic characterization uncovers novel biology.</title>
        <authorList>
            <person name="Wiegand S."/>
            <person name="Jogler M."/>
            <person name="Boedeker C."/>
            <person name="Pinto D."/>
            <person name="Vollmers J."/>
            <person name="Rivas-Marin E."/>
            <person name="Kohn T."/>
            <person name="Peeters S.H."/>
            <person name="Heuer A."/>
            <person name="Rast P."/>
            <person name="Oberbeckmann S."/>
            <person name="Bunk B."/>
            <person name="Jeske O."/>
            <person name="Meyerdierks A."/>
            <person name="Storesund J.E."/>
            <person name="Kallscheuer N."/>
            <person name="Luecker S."/>
            <person name="Lage O.M."/>
            <person name="Pohl T."/>
            <person name="Merkel B.J."/>
            <person name="Hornburger P."/>
            <person name="Mueller R.-W."/>
            <person name="Bruemmer F."/>
            <person name="Labrenz M."/>
            <person name="Spormann A.M."/>
            <person name="Op den Camp H."/>
            <person name="Overmann J."/>
            <person name="Amann R."/>
            <person name="Jetten M.S.M."/>
            <person name="Mascher T."/>
            <person name="Medema M.H."/>
            <person name="Devos D.P."/>
            <person name="Kaster A.-K."/>
            <person name="Ovreas L."/>
            <person name="Rohde M."/>
            <person name="Galperin M.Y."/>
            <person name="Jogler C."/>
        </authorList>
    </citation>
    <scope>NUCLEOTIDE SEQUENCE [LARGE SCALE GENOMIC DNA]</scope>
    <source>
        <strain evidence="3 4">TBK1r</strain>
    </source>
</reference>
<feature type="region of interest" description="Disordered" evidence="1">
    <location>
        <begin position="31"/>
        <end position="84"/>
    </location>
</feature>
<evidence type="ECO:0000313" key="4">
    <source>
        <dbReference type="Proteomes" id="UP000318081"/>
    </source>
</evidence>
<dbReference type="EMBL" id="CP036432">
    <property type="protein sequence ID" value="QDV81980.1"/>
    <property type="molecule type" value="Genomic_DNA"/>
</dbReference>
<organism evidence="3 4">
    <name type="scientific">Stieleria magnilauensis</name>
    <dbReference type="NCBI Taxonomy" id="2527963"/>
    <lineage>
        <taxon>Bacteria</taxon>
        <taxon>Pseudomonadati</taxon>
        <taxon>Planctomycetota</taxon>
        <taxon>Planctomycetia</taxon>
        <taxon>Pirellulales</taxon>
        <taxon>Pirellulaceae</taxon>
        <taxon>Stieleria</taxon>
    </lineage>
</organism>
<feature type="signal peptide" evidence="2">
    <location>
        <begin position="1"/>
        <end position="19"/>
    </location>
</feature>
<sequence>MTSKSFSLTLGFLAAFGFAVLPGCQDKSTTTVTEASDADHDHSHDDGDHDHDGHDHDEHGDHDHDDHEGHDHDDDHAEAHSHDFKSLSEAVTEIESLRDTIRDEFAAGDTDAAHGPLHHIGAVLIATENFIQTMDDSEQKTAAAAAVDSLLDDFTAVDQGLHGSEESNAKGKSYDDVSKSIDEAIETLKKDAN</sequence>
<accession>A0ABX5XKU7</accession>
<feature type="compositionally biased region" description="Basic and acidic residues" evidence="1">
    <location>
        <begin position="37"/>
        <end position="84"/>
    </location>
</feature>